<evidence type="ECO:0000256" key="6">
    <source>
        <dbReference type="ARBA" id="ARBA00022857"/>
    </source>
</evidence>
<sequence length="693" mass="77636">MTDREKGNIKDRDSLEFSNLRDGSNNNNSSTGISPAMSSSSNNNFSQQQQQQPVLHGSLMNSGLLADNSHREFLTAIHPSAIDYNNSSSSAEAPISSANHNNNNNINNNSNVSEKHGSAKQDYQRMLLDKLGGNRELHREKLLESLSSDNLKSVKSHAQLAKTAHGVRILAGNLNKATIKLQMRSVMIVTKARVNSLIYLTRELAEWLLLKNQEMDVYVDYHLEKSKRFDSSGLIADVPSAKPRLKYWTKEAINDNPDIFDLVITLGGDGTVLYVSTLFQRVVPPVMCFALGSLGFLTNLKFEDFRQTLDYVFKKGAKTNLRMRFTCRVHKANGELVCEQQVLNEIVIDRGPSPWVSMLELYGDGSLLTVSQADGLILATPTGSTAYSLSAGGSLVHPAVSAISVTPICPHTLSFRPILLPDSMTLKVKVPLRSRSTAWCSFDGRSRIQLQKGDYVMVVASPFPFPTIRASKTEYIDSVSRILNWNNREEQKSFVHLLSDKNKQMFNYHQTSKQEQRAASSDKKPDSKKMFVLNDDHDNNSDDENSDYSSNSIDYHQEFYGDDENYNNGNQKSENEEEYEIDYSSGDEKSGKDEEGDNSQHNRENQTASVESNGKGFSDSTYELDDTIDYTTTTNIYKPRPEDEIKTPQLEKELSLMEKCNQNLDDAKNLETAQLITGGLIDNLNKLNTDHEP</sequence>
<feature type="compositionally biased region" description="Basic and acidic residues" evidence="8">
    <location>
        <begin position="1"/>
        <end position="15"/>
    </location>
</feature>
<dbReference type="InterPro" id="IPR017437">
    <property type="entry name" value="ATP-NAD_kinase_PpnK-typ_C"/>
</dbReference>
<protein>
    <recommendedName>
        <fullName evidence="11">NAD+ kinase</fullName>
    </recommendedName>
</protein>
<keyword evidence="5" id="KW-0067">ATP-binding</keyword>
<evidence type="ECO:0000256" key="2">
    <source>
        <dbReference type="ARBA" id="ARBA00022679"/>
    </source>
</evidence>
<dbReference type="InterPro" id="IPR002504">
    <property type="entry name" value="NADK"/>
</dbReference>
<name>A0A1E4TWI1_PACTA</name>
<organism evidence="9 10">
    <name type="scientific">Pachysolen tannophilus NRRL Y-2460</name>
    <dbReference type="NCBI Taxonomy" id="669874"/>
    <lineage>
        <taxon>Eukaryota</taxon>
        <taxon>Fungi</taxon>
        <taxon>Dikarya</taxon>
        <taxon>Ascomycota</taxon>
        <taxon>Saccharomycotina</taxon>
        <taxon>Pichiomycetes</taxon>
        <taxon>Pachysolenaceae</taxon>
        <taxon>Pachysolen</taxon>
    </lineage>
</organism>
<feature type="region of interest" description="Disordered" evidence="8">
    <location>
        <begin position="1"/>
        <end position="53"/>
    </location>
</feature>
<dbReference type="EMBL" id="KV454013">
    <property type="protein sequence ID" value="ODV96110.1"/>
    <property type="molecule type" value="Genomic_DNA"/>
</dbReference>
<dbReference type="GO" id="GO:0006741">
    <property type="term" value="P:NADP+ biosynthetic process"/>
    <property type="evidence" value="ECO:0007669"/>
    <property type="project" value="InterPro"/>
</dbReference>
<dbReference type="Gene3D" id="3.40.50.10330">
    <property type="entry name" value="Probable inorganic polyphosphate/atp-NAD kinase, domain 1"/>
    <property type="match status" value="1"/>
</dbReference>
<keyword evidence="4" id="KW-0418">Kinase</keyword>
<dbReference type="Gene3D" id="2.60.200.30">
    <property type="entry name" value="Probable inorganic polyphosphate/atp-NAD kinase, domain 2"/>
    <property type="match status" value="1"/>
</dbReference>
<gene>
    <name evidence="9" type="ORF">PACTADRAFT_16278</name>
</gene>
<dbReference type="HAMAP" id="MF_00361">
    <property type="entry name" value="NAD_kinase"/>
    <property type="match status" value="1"/>
</dbReference>
<keyword evidence="7" id="KW-0520">NAD</keyword>
<evidence type="ECO:0000256" key="3">
    <source>
        <dbReference type="ARBA" id="ARBA00022741"/>
    </source>
</evidence>
<feature type="region of interest" description="Disordered" evidence="8">
    <location>
        <begin position="86"/>
        <end position="121"/>
    </location>
</feature>
<keyword evidence="10" id="KW-1185">Reference proteome</keyword>
<dbReference type="InterPro" id="IPR016064">
    <property type="entry name" value="NAD/diacylglycerol_kinase_sf"/>
</dbReference>
<dbReference type="Proteomes" id="UP000094236">
    <property type="component" value="Unassembled WGS sequence"/>
</dbReference>
<dbReference type="Pfam" id="PF01513">
    <property type="entry name" value="NAD_kinase"/>
    <property type="match status" value="1"/>
</dbReference>
<evidence type="ECO:0000256" key="1">
    <source>
        <dbReference type="ARBA" id="ARBA00010995"/>
    </source>
</evidence>
<dbReference type="AlphaFoldDB" id="A0A1E4TWI1"/>
<dbReference type="OrthoDB" id="24581at2759"/>
<dbReference type="PANTHER" id="PTHR20275:SF0">
    <property type="entry name" value="NAD KINASE"/>
    <property type="match status" value="1"/>
</dbReference>
<keyword evidence="2" id="KW-0808">Transferase</keyword>
<evidence type="ECO:0000313" key="9">
    <source>
        <dbReference type="EMBL" id="ODV96110.1"/>
    </source>
</evidence>
<dbReference type="GO" id="GO:0019674">
    <property type="term" value="P:NAD+ metabolic process"/>
    <property type="evidence" value="ECO:0007669"/>
    <property type="project" value="InterPro"/>
</dbReference>
<evidence type="ECO:0008006" key="11">
    <source>
        <dbReference type="Google" id="ProtNLM"/>
    </source>
</evidence>
<proteinExistence type="inferred from homology"/>
<feature type="compositionally biased region" description="Low complexity" evidence="8">
    <location>
        <begin position="38"/>
        <end position="52"/>
    </location>
</feature>
<feature type="compositionally biased region" description="Basic and acidic residues" evidence="8">
    <location>
        <begin position="586"/>
        <end position="604"/>
    </location>
</feature>
<dbReference type="SUPFAM" id="SSF111331">
    <property type="entry name" value="NAD kinase/diacylglycerol kinase-like"/>
    <property type="match status" value="1"/>
</dbReference>
<feature type="compositionally biased region" description="Low complexity" evidence="8">
    <location>
        <begin position="86"/>
        <end position="112"/>
    </location>
</feature>
<evidence type="ECO:0000256" key="7">
    <source>
        <dbReference type="ARBA" id="ARBA00023027"/>
    </source>
</evidence>
<accession>A0A1E4TWI1</accession>
<evidence type="ECO:0000313" key="10">
    <source>
        <dbReference type="Proteomes" id="UP000094236"/>
    </source>
</evidence>
<dbReference type="STRING" id="669874.A0A1E4TWI1"/>
<dbReference type="PANTHER" id="PTHR20275">
    <property type="entry name" value="NAD KINASE"/>
    <property type="match status" value="1"/>
</dbReference>
<dbReference type="FunFam" id="2.60.200.30:FF:000009">
    <property type="entry name" value="Poly(P)/ATP NAD kinase"/>
    <property type="match status" value="1"/>
</dbReference>
<keyword evidence="3" id="KW-0547">Nucleotide-binding</keyword>
<feature type="region of interest" description="Disordered" evidence="8">
    <location>
        <begin position="509"/>
        <end position="626"/>
    </location>
</feature>
<evidence type="ECO:0000256" key="8">
    <source>
        <dbReference type="SAM" id="MobiDB-lite"/>
    </source>
</evidence>
<dbReference type="GO" id="GO:0003951">
    <property type="term" value="F:NAD+ kinase activity"/>
    <property type="evidence" value="ECO:0007669"/>
    <property type="project" value="InterPro"/>
</dbReference>
<reference evidence="10" key="1">
    <citation type="submission" date="2016-05" db="EMBL/GenBank/DDBJ databases">
        <title>Comparative genomics of biotechnologically important yeasts.</title>
        <authorList>
            <consortium name="DOE Joint Genome Institute"/>
            <person name="Riley R."/>
            <person name="Haridas S."/>
            <person name="Wolfe K.H."/>
            <person name="Lopes M.R."/>
            <person name="Hittinger C.T."/>
            <person name="Goker M."/>
            <person name="Salamov A."/>
            <person name="Wisecaver J."/>
            <person name="Long T.M."/>
            <person name="Aerts A.L."/>
            <person name="Barry K."/>
            <person name="Choi C."/>
            <person name="Clum A."/>
            <person name="Coughlan A.Y."/>
            <person name="Deshpande S."/>
            <person name="Douglass A.P."/>
            <person name="Hanson S.J."/>
            <person name="Klenk H.-P."/>
            <person name="Labutti K."/>
            <person name="Lapidus A."/>
            <person name="Lindquist E."/>
            <person name="Lipzen A."/>
            <person name="Meier-Kolthoff J.P."/>
            <person name="Ohm R.A."/>
            <person name="Otillar R.P."/>
            <person name="Pangilinan J."/>
            <person name="Peng Y."/>
            <person name="Rokas A."/>
            <person name="Rosa C.A."/>
            <person name="Scheuner C."/>
            <person name="Sibirny A.A."/>
            <person name="Slot J.C."/>
            <person name="Stielow J.B."/>
            <person name="Sun H."/>
            <person name="Kurtzman C.P."/>
            <person name="Blackwell M."/>
            <person name="Grigoriev I.V."/>
            <person name="Jeffries T.W."/>
        </authorList>
    </citation>
    <scope>NUCLEOTIDE SEQUENCE [LARGE SCALE GENOMIC DNA]</scope>
    <source>
        <strain evidence="10">NRRL Y-2460</strain>
    </source>
</reference>
<evidence type="ECO:0000256" key="5">
    <source>
        <dbReference type="ARBA" id="ARBA00022840"/>
    </source>
</evidence>
<dbReference type="InterPro" id="IPR017438">
    <property type="entry name" value="ATP-NAD_kinase_N"/>
</dbReference>
<comment type="similarity">
    <text evidence="1">Belongs to the NAD kinase family.</text>
</comment>
<evidence type="ECO:0000256" key="4">
    <source>
        <dbReference type="ARBA" id="ARBA00022777"/>
    </source>
</evidence>
<feature type="compositionally biased region" description="Basic and acidic residues" evidence="8">
    <location>
        <begin position="512"/>
        <end position="540"/>
    </location>
</feature>
<dbReference type="Pfam" id="PF20143">
    <property type="entry name" value="NAD_kinase_C"/>
    <property type="match status" value="1"/>
</dbReference>
<keyword evidence="6" id="KW-0521">NADP</keyword>
<dbReference type="GO" id="GO:0005524">
    <property type="term" value="F:ATP binding"/>
    <property type="evidence" value="ECO:0007669"/>
    <property type="project" value="UniProtKB-KW"/>
</dbReference>